<dbReference type="SUPFAM" id="SSF52833">
    <property type="entry name" value="Thioredoxin-like"/>
    <property type="match status" value="1"/>
</dbReference>
<protein>
    <submittedName>
        <fullName evidence="2">Thiol-disulfide isomerase/thioredoxin</fullName>
    </submittedName>
</protein>
<evidence type="ECO:0000313" key="3">
    <source>
        <dbReference type="Proteomes" id="UP000252733"/>
    </source>
</evidence>
<dbReference type="GO" id="GO:0016853">
    <property type="term" value="F:isomerase activity"/>
    <property type="evidence" value="ECO:0007669"/>
    <property type="project" value="UniProtKB-KW"/>
</dbReference>
<feature type="domain" description="Thioredoxin" evidence="1">
    <location>
        <begin position="50"/>
        <end position="197"/>
    </location>
</feature>
<comment type="caution">
    <text evidence="2">The sequence shown here is derived from an EMBL/GenBank/DDBJ whole genome shotgun (WGS) entry which is preliminary data.</text>
</comment>
<dbReference type="EMBL" id="QPIZ01000017">
    <property type="protein sequence ID" value="RCW31618.1"/>
    <property type="molecule type" value="Genomic_DNA"/>
</dbReference>
<gene>
    <name evidence="2" type="ORF">DFO77_11764</name>
</gene>
<dbReference type="InterPro" id="IPR000866">
    <property type="entry name" value="AhpC/TSA"/>
</dbReference>
<dbReference type="RefSeq" id="WP_114437412.1">
    <property type="nucleotide sequence ID" value="NZ_QPIZ01000017.1"/>
</dbReference>
<dbReference type="Pfam" id="PF00578">
    <property type="entry name" value="AhpC-TSA"/>
    <property type="match status" value="1"/>
</dbReference>
<dbReference type="PANTHER" id="PTHR42852">
    <property type="entry name" value="THIOL:DISULFIDE INTERCHANGE PROTEIN DSBE"/>
    <property type="match status" value="1"/>
</dbReference>
<keyword evidence="3" id="KW-1185">Reference proteome</keyword>
<sequence>MLKKFWEKYSRKKRWWTIALDFIFAGLLIAMLFPATRKPLSAFLIRQTLFSPSEKENVVYLSDSDWSMQIEMEGADGMMKLADFRGKPVFLNFWATWCPPCIAEMPSIQELYDEYKDEVAFVLVSNESVDVIKSFFQKHDYSFPVYILRGGVPAVFETSTIPSTYLIGPSGRLLISKTGAAKWNSAKMKSMLDNLIN</sequence>
<dbReference type="PANTHER" id="PTHR42852:SF13">
    <property type="entry name" value="PROTEIN DIPZ"/>
    <property type="match status" value="1"/>
</dbReference>
<keyword evidence="2" id="KW-0413">Isomerase</keyword>
<dbReference type="GO" id="GO:0016209">
    <property type="term" value="F:antioxidant activity"/>
    <property type="evidence" value="ECO:0007669"/>
    <property type="project" value="InterPro"/>
</dbReference>
<dbReference type="Proteomes" id="UP000252733">
    <property type="component" value="Unassembled WGS sequence"/>
</dbReference>
<dbReference type="GO" id="GO:0016491">
    <property type="term" value="F:oxidoreductase activity"/>
    <property type="evidence" value="ECO:0007669"/>
    <property type="project" value="InterPro"/>
</dbReference>
<dbReference type="InterPro" id="IPR050553">
    <property type="entry name" value="Thioredoxin_ResA/DsbE_sf"/>
</dbReference>
<dbReference type="InterPro" id="IPR036249">
    <property type="entry name" value="Thioredoxin-like_sf"/>
</dbReference>
<evidence type="ECO:0000259" key="1">
    <source>
        <dbReference type="PROSITE" id="PS51352"/>
    </source>
</evidence>
<dbReference type="Gene3D" id="3.40.30.10">
    <property type="entry name" value="Glutaredoxin"/>
    <property type="match status" value="1"/>
</dbReference>
<dbReference type="InterPro" id="IPR013766">
    <property type="entry name" value="Thioredoxin_domain"/>
</dbReference>
<reference evidence="2 3" key="1">
    <citation type="submission" date="2018-07" db="EMBL/GenBank/DDBJ databases">
        <title>Freshwater and sediment microbial communities from various areas in North America, analyzing microbe dynamics in response to fracking.</title>
        <authorList>
            <person name="Lamendella R."/>
        </authorList>
    </citation>
    <scope>NUCLEOTIDE SEQUENCE [LARGE SCALE GENOMIC DNA]</scope>
    <source>
        <strain evidence="2 3">160A</strain>
    </source>
</reference>
<dbReference type="PROSITE" id="PS51352">
    <property type="entry name" value="THIOREDOXIN_2"/>
    <property type="match status" value="1"/>
</dbReference>
<dbReference type="CDD" id="cd02966">
    <property type="entry name" value="TlpA_like_family"/>
    <property type="match status" value="1"/>
</dbReference>
<accession>A0A368URY7</accession>
<proteinExistence type="predicted"/>
<organism evidence="2 3">
    <name type="scientific">Marinilabilia salmonicolor</name>
    <dbReference type="NCBI Taxonomy" id="989"/>
    <lineage>
        <taxon>Bacteria</taxon>
        <taxon>Pseudomonadati</taxon>
        <taxon>Bacteroidota</taxon>
        <taxon>Bacteroidia</taxon>
        <taxon>Marinilabiliales</taxon>
        <taxon>Marinilabiliaceae</taxon>
        <taxon>Marinilabilia</taxon>
    </lineage>
</organism>
<dbReference type="AlphaFoldDB" id="A0A368URY7"/>
<evidence type="ECO:0000313" key="2">
    <source>
        <dbReference type="EMBL" id="RCW31618.1"/>
    </source>
</evidence>
<name>A0A368URY7_9BACT</name>